<evidence type="ECO:0000313" key="2">
    <source>
        <dbReference type="Proteomes" id="UP000012589"/>
    </source>
</evidence>
<comment type="caution">
    <text evidence="1">The sequence shown here is derived from an EMBL/GenBank/DDBJ whole genome shotgun (WGS) entry which is preliminary data.</text>
</comment>
<dbReference type="HOGENOM" id="CLU_068216_1_0_9"/>
<keyword evidence="2" id="KW-1185">Reference proteome</keyword>
<proteinExistence type="predicted"/>
<evidence type="ECO:0000313" key="1">
    <source>
        <dbReference type="EMBL" id="EMZ23524.1"/>
    </source>
</evidence>
<dbReference type="Proteomes" id="UP000012589">
    <property type="component" value="Unassembled WGS sequence"/>
</dbReference>
<sequence length="298" mass="34770">MSIRQVKSLMEYNTDVSENTQQESVPVMKRTIKDSVFTNLFKDKKYLIQLYQALHPDDKQTTEDDIKDITINNVLVDDIYNDLGFSVGNRLLILIEAQSTWTVNILFRILMYLVQTYREYFKVTEQDIYNSTKLKMPKPELYIIYTGNRKERPEEISFSEEFFGGEDICIDVKAKIIYDGKEGDIIHQYVTFTRVCQEQVSIYGRTRKAIQEAICICKNRNVLKEYLESKEKEVVNMMMELYDQEEVMRSYVKSKEHDTKVETAKRLLTMGKLSFEEVAIGSGLSVEEIEELAGLQLA</sequence>
<dbReference type="STRING" id="1235802.C823_03544"/>
<dbReference type="eggNOG" id="ENOG502ZCAJ">
    <property type="taxonomic scope" value="Bacteria"/>
</dbReference>
<organism evidence="1 2">
    <name type="scientific">Eubacterium plexicaudatum ASF492</name>
    <dbReference type="NCBI Taxonomy" id="1235802"/>
    <lineage>
        <taxon>Bacteria</taxon>
        <taxon>Bacillati</taxon>
        <taxon>Bacillota</taxon>
        <taxon>Clostridia</taxon>
        <taxon>Eubacteriales</taxon>
        <taxon>Eubacteriaceae</taxon>
        <taxon>Eubacterium</taxon>
    </lineage>
</organism>
<evidence type="ECO:0008006" key="3">
    <source>
        <dbReference type="Google" id="ProtNLM"/>
    </source>
</evidence>
<gene>
    <name evidence="1" type="ORF">C823_03544</name>
</gene>
<dbReference type="EMBL" id="AQFT01000106">
    <property type="protein sequence ID" value="EMZ23524.1"/>
    <property type="molecule type" value="Genomic_DNA"/>
</dbReference>
<protein>
    <recommendedName>
        <fullName evidence="3">Transposase (putative) YhgA-like domain-containing protein</fullName>
    </recommendedName>
</protein>
<dbReference type="PATRIC" id="fig|1235802.3.peg.3737"/>
<name>N2AGN5_9FIRM</name>
<dbReference type="AlphaFoldDB" id="N2AGN5"/>
<accession>N2AGN5</accession>
<reference evidence="1 2" key="1">
    <citation type="journal article" date="2014" name="Genome Announc.">
        <title>Draft genome sequences of the altered schaedler flora, a defined bacterial community from gnotobiotic mice.</title>
        <authorList>
            <person name="Wannemuehler M.J."/>
            <person name="Overstreet A.M."/>
            <person name="Ward D.V."/>
            <person name="Phillips G.J."/>
        </authorList>
    </citation>
    <scope>NUCLEOTIDE SEQUENCE [LARGE SCALE GENOMIC DNA]</scope>
    <source>
        <strain evidence="1 2">ASF492</strain>
    </source>
</reference>